<dbReference type="GO" id="GO:0004674">
    <property type="term" value="F:protein serine/threonine kinase activity"/>
    <property type="evidence" value="ECO:0007669"/>
    <property type="project" value="TreeGrafter"/>
</dbReference>
<dbReference type="InterPro" id="IPR013229">
    <property type="entry name" value="PEGA"/>
</dbReference>
<feature type="compositionally biased region" description="Basic residues" evidence="5">
    <location>
        <begin position="637"/>
        <end position="652"/>
    </location>
</feature>
<sequence length="709" mass="77985">MIEAGQYFGKYRLIQRIATGGMAEIFQAAVTGVDGIDRMVVIKRLHKHLSEDAELVRMLVDEARISVMLDHPNIGQVFDLGNINGQYYIVMAFIEGMDVHDILDAMKKRREFLPVPAALHMIGETCKGLHHAHTLSGPDGRPLGIVHRDVSPQNIMVGFDGIVRIVDFGIAKARMRAQTTQAGVIKGKFYYMAPEQAHGHHVDARTDVYSAGMVLYEMLAARSPYDDVADAELLRAVRAANIPPVSVFRRDIDPRLEQIVMTALQRDPNLRFPSAQIFGAAIEEYAHYTYPPVNHREQMAHFVNNVAGRRPPEIAPKMDRQQFLASDGSMIFARPSDDMLRGGLPGSNDGFESTRGDLPSHRGNQPAPNGMQPRQGLAGGFDAQFEPDPRLVPDFQKLPQPPPDRRPFQSAERPVVASATASATNIAQAISSPKFIGAAVILIVALLAVVIGISTMGGESETPEVVNAPEPAAAEPVEAIVALAVNSIPANATVLVDGEEKGSTPVSIDVKTGKSYRLEIVRHGFKTHLQDVHVKSMAEPIEVMLEEEEGVLKIASYPSEAQVKVDNREVGKTPFNFTGLIPDKKYLVEATLGDKKLSKEVQWKKGDSSVIDVLFEFEKGMPAPLVAASEESPAGLKRPKPAPRRTTRPARKPKSEDKSLTLWDDSSKKEEKEEKEEEVEQLNIFGNSAKKKTEKKPSKPKEEEPLKLF</sequence>
<proteinExistence type="predicted"/>
<feature type="domain" description="Protein kinase" evidence="6">
    <location>
        <begin position="11"/>
        <end position="290"/>
    </location>
</feature>
<dbReference type="AlphaFoldDB" id="A0A5B8XKC3"/>
<dbReference type="CDD" id="cd14014">
    <property type="entry name" value="STKc_PknB_like"/>
    <property type="match status" value="1"/>
</dbReference>
<dbReference type="OrthoDB" id="5479042at2"/>
<evidence type="ECO:0000256" key="2">
    <source>
        <dbReference type="ARBA" id="ARBA00022741"/>
    </source>
</evidence>
<evidence type="ECO:0000256" key="4">
    <source>
        <dbReference type="ARBA" id="ARBA00022840"/>
    </source>
</evidence>
<dbReference type="SUPFAM" id="SSF56112">
    <property type="entry name" value="Protein kinase-like (PK-like)"/>
    <property type="match status" value="1"/>
</dbReference>
<dbReference type="Pfam" id="PF00069">
    <property type="entry name" value="Pkinase"/>
    <property type="match status" value="1"/>
</dbReference>
<dbReference type="GO" id="GO:0005524">
    <property type="term" value="F:ATP binding"/>
    <property type="evidence" value="ECO:0007669"/>
    <property type="project" value="UniProtKB-KW"/>
</dbReference>
<evidence type="ECO:0000259" key="6">
    <source>
        <dbReference type="PROSITE" id="PS50011"/>
    </source>
</evidence>
<keyword evidence="2" id="KW-0547">Nucleotide-binding</keyword>
<keyword evidence="4" id="KW-0067">ATP-binding</keyword>
<feature type="region of interest" description="Disordered" evidence="5">
    <location>
        <begin position="340"/>
        <end position="413"/>
    </location>
</feature>
<keyword evidence="3 7" id="KW-0418">Kinase</keyword>
<keyword evidence="1" id="KW-0808">Transferase</keyword>
<dbReference type="Gene3D" id="3.30.200.20">
    <property type="entry name" value="Phosphorylase Kinase, domain 1"/>
    <property type="match status" value="1"/>
</dbReference>
<reference evidence="7 8" key="1">
    <citation type="submission" date="2019-08" db="EMBL/GenBank/DDBJ databases">
        <authorList>
            <person name="Liang Q."/>
        </authorList>
    </citation>
    <scope>NUCLEOTIDE SEQUENCE [LARGE SCALE GENOMIC DNA]</scope>
    <source>
        <strain evidence="7 8">V1718</strain>
    </source>
</reference>
<dbReference type="PROSITE" id="PS00109">
    <property type="entry name" value="PROTEIN_KINASE_TYR"/>
    <property type="match status" value="1"/>
</dbReference>
<evidence type="ECO:0000313" key="7">
    <source>
        <dbReference type="EMBL" id="QED26252.1"/>
    </source>
</evidence>
<feature type="compositionally biased region" description="Basic and acidic residues" evidence="5">
    <location>
        <begin position="695"/>
        <end position="709"/>
    </location>
</feature>
<dbReference type="PANTHER" id="PTHR43289">
    <property type="entry name" value="MITOGEN-ACTIVATED PROTEIN KINASE KINASE KINASE 20-RELATED"/>
    <property type="match status" value="1"/>
</dbReference>
<dbReference type="RefSeq" id="WP_146957537.1">
    <property type="nucleotide sequence ID" value="NZ_CP042467.1"/>
</dbReference>
<dbReference type="InterPro" id="IPR008266">
    <property type="entry name" value="Tyr_kinase_AS"/>
</dbReference>
<name>A0A5B8XKC3_9DELT</name>
<dbReference type="InterPro" id="IPR011009">
    <property type="entry name" value="Kinase-like_dom_sf"/>
</dbReference>
<organism evidence="7 8">
    <name type="scientific">Microvenator marinus</name>
    <dbReference type="NCBI Taxonomy" id="2600177"/>
    <lineage>
        <taxon>Bacteria</taxon>
        <taxon>Deltaproteobacteria</taxon>
        <taxon>Bradymonadales</taxon>
        <taxon>Microvenatoraceae</taxon>
        <taxon>Microvenator</taxon>
    </lineage>
</organism>
<evidence type="ECO:0000256" key="1">
    <source>
        <dbReference type="ARBA" id="ARBA00022679"/>
    </source>
</evidence>
<dbReference type="EMBL" id="CP042467">
    <property type="protein sequence ID" value="QED26252.1"/>
    <property type="molecule type" value="Genomic_DNA"/>
</dbReference>
<dbReference type="InterPro" id="IPR000719">
    <property type="entry name" value="Prot_kinase_dom"/>
</dbReference>
<evidence type="ECO:0000256" key="5">
    <source>
        <dbReference type="SAM" id="MobiDB-lite"/>
    </source>
</evidence>
<dbReference type="Pfam" id="PF08308">
    <property type="entry name" value="PEGA"/>
    <property type="match status" value="1"/>
</dbReference>
<gene>
    <name evidence="7" type="ORF">FRD01_03070</name>
</gene>
<protein>
    <submittedName>
        <fullName evidence="7">Protein kinase</fullName>
    </submittedName>
</protein>
<evidence type="ECO:0000313" key="8">
    <source>
        <dbReference type="Proteomes" id="UP000321595"/>
    </source>
</evidence>
<feature type="compositionally biased region" description="Basic and acidic residues" evidence="5">
    <location>
        <begin position="653"/>
        <end position="672"/>
    </location>
</feature>
<evidence type="ECO:0000256" key="3">
    <source>
        <dbReference type="ARBA" id="ARBA00022777"/>
    </source>
</evidence>
<dbReference type="Gene3D" id="1.10.510.10">
    <property type="entry name" value="Transferase(Phosphotransferase) domain 1"/>
    <property type="match status" value="1"/>
</dbReference>
<dbReference type="PROSITE" id="PS50011">
    <property type="entry name" value="PROTEIN_KINASE_DOM"/>
    <property type="match status" value="1"/>
</dbReference>
<feature type="region of interest" description="Disordered" evidence="5">
    <location>
        <begin position="626"/>
        <end position="709"/>
    </location>
</feature>
<dbReference type="Proteomes" id="UP000321595">
    <property type="component" value="Chromosome"/>
</dbReference>
<keyword evidence="8" id="KW-1185">Reference proteome</keyword>
<dbReference type="KEGG" id="bbae:FRD01_03070"/>
<accession>A0A5B8XKC3</accession>
<dbReference type="PANTHER" id="PTHR43289:SF6">
    <property type="entry name" value="SERINE_THREONINE-PROTEIN KINASE NEKL-3"/>
    <property type="match status" value="1"/>
</dbReference>